<proteinExistence type="predicted"/>
<reference evidence="1" key="1">
    <citation type="submission" date="2023-06" db="EMBL/GenBank/DDBJ databases">
        <title>Complete and circular genome of Acidithiobacillus ferrianus DSM 107098.</title>
        <authorList>
            <person name="Norris P.R."/>
            <person name="Falagan C."/>
            <person name="Moya-Beltran A."/>
            <person name="Castro M."/>
            <person name="Quatrini R."/>
            <person name="Johnson D.B."/>
        </authorList>
    </citation>
    <scope>NUCLEOTIDE SEQUENCE</scope>
    <source>
        <strain evidence="1">MG</strain>
    </source>
</reference>
<evidence type="ECO:0000313" key="1">
    <source>
        <dbReference type="EMBL" id="XRI70546.1"/>
    </source>
</evidence>
<dbReference type="EMBL" id="CP127523">
    <property type="protein sequence ID" value="XRI70546.1"/>
    <property type="molecule type" value="Genomic_DNA"/>
</dbReference>
<gene>
    <name evidence="1" type="ORF">GL267_007665</name>
</gene>
<accession>A0ACD5HAX1</accession>
<evidence type="ECO:0000313" key="2">
    <source>
        <dbReference type="Proteomes" id="UP000470022"/>
    </source>
</evidence>
<organism evidence="1 2">
    <name type="scientific">Acidithiobacillus ferrianus</name>
    <dbReference type="NCBI Taxonomy" id="2678518"/>
    <lineage>
        <taxon>Bacteria</taxon>
        <taxon>Pseudomonadati</taxon>
        <taxon>Pseudomonadota</taxon>
        <taxon>Acidithiobacillia</taxon>
        <taxon>Acidithiobacillales</taxon>
        <taxon>Acidithiobacillaceae</taxon>
        <taxon>Acidithiobacillus</taxon>
    </lineage>
</organism>
<name>A0ACD5HAX1_9PROT</name>
<dbReference type="Proteomes" id="UP000470022">
    <property type="component" value="Chromosome"/>
</dbReference>
<keyword evidence="2" id="KW-1185">Reference proteome</keyword>
<sequence length="106" mass="11826">MNMRIVITLAGRDVGLVSEKDMALAIQAAEEVFAQHEADPMACEMANQKQYSDAEITREEALLCAIWEEANYAAWHKATIGWMSRDIDLYMMVRSAAADDRDALSA</sequence>
<protein>
    <submittedName>
        <fullName evidence="1">Uncharacterized protein</fullName>
    </submittedName>
</protein>